<reference evidence="4 5" key="1">
    <citation type="submission" date="2011-02" db="EMBL/GenBank/DDBJ databases">
        <title>The Genome Sequence of Sphaeroforma arctica JP610.</title>
        <authorList>
            <consortium name="The Broad Institute Genome Sequencing Platform"/>
            <person name="Russ C."/>
            <person name="Cuomo C."/>
            <person name="Young S.K."/>
            <person name="Zeng Q."/>
            <person name="Gargeya S."/>
            <person name="Alvarado L."/>
            <person name="Berlin A."/>
            <person name="Chapman S.B."/>
            <person name="Chen Z."/>
            <person name="Freedman E."/>
            <person name="Gellesch M."/>
            <person name="Goldberg J."/>
            <person name="Griggs A."/>
            <person name="Gujja S."/>
            <person name="Heilman E."/>
            <person name="Heiman D."/>
            <person name="Howarth C."/>
            <person name="Mehta T."/>
            <person name="Neiman D."/>
            <person name="Pearson M."/>
            <person name="Roberts A."/>
            <person name="Saif S."/>
            <person name="Shea T."/>
            <person name="Shenoy N."/>
            <person name="Sisk P."/>
            <person name="Stolte C."/>
            <person name="Sykes S."/>
            <person name="White J."/>
            <person name="Yandava C."/>
            <person name="Burger G."/>
            <person name="Gray M.W."/>
            <person name="Holland P.W.H."/>
            <person name="King N."/>
            <person name="Lang F.B.F."/>
            <person name="Roger A.J."/>
            <person name="Ruiz-Trillo I."/>
            <person name="Haas B."/>
            <person name="Nusbaum C."/>
            <person name="Birren B."/>
        </authorList>
    </citation>
    <scope>NUCLEOTIDE SEQUENCE [LARGE SCALE GENOMIC DNA]</scope>
    <source>
        <strain evidence="4 5">JP610</strain>
    </source>
</reference>
<dbReference type="EMBL" id="KQ245832">
    <property type="protein sequence ID" value="KNC73278.1"/>
    <property type="molecule type" value="Genomic_DNA"/>
</dbReference>
<dbReference type="GeneID" id="25914666"/>
<evidence type="ECO:0000313" key="4">
    <source>
        <dbReference type="EMBL" id="KNC73278.1"/>
    </source>
</evidence>
<organism evidence="4 5">
    <name type="scientific">Sphaeroforma arctica JP610</name>
    <dbReference type="NCBI Taxonomy" id="667725"/>
    <lineage>
        <taxon>Eukaryota</taxon>
        <taxon>Ichthyosporea</taxon>
        <taxon>Ichthyophonida</taxon>
        <taxon>Sphaeroforma</taxon>
    </lineage>
</organism>
<keyword evidence="1 2" id="KW-0103">Bromodomain</keyword>
<dbReference type="SUPFAM" id="SSF47370">
    <property type="entry name" value="Bromodomain"/>
    <property type="match status" value="1"/>
</dbReference>
<dbReference type="InterPro" id="IPR036427">
    <property type="entry name" value="Bromodomain-like_sf"/>
</dbReference>
<name>A0A0L0FB06_9EUKA</name>
<dbReference type="PROSITE" id="PS50014">
    <property type="entry name" value="BROMODOMAIN_2"/>
    <property type="match status" value="1"/>
</dbReference>
<sequence length="106" mass="12080">VLLPFDLECTQEKSCYVMYEALTNQTVNLADFGEEVEDTDEDVADYLITNFAILPTKRELPLYYKVIKQPMDFYKIAIGLCNGAYARSDGVALFAQHIQLRQALYA</sequence>
<dbReference type="Proteomes" id="UP000054560">
    <property type="component" value="Unassembled WGS sequence"/>
</dbReference>
<gene>
    <name evidence="4" type="ORF">SARC_14162</name>
</gene>
<dbReference type="RefSeq" id="XP_014147180.1">
    <property type="nucleotide sequence ID" value="XM_014291705.1"/>
</dbReference>
<dbReference type="Gene3D" id="1.20.920.10">
    <property type="entry name" value="Bromodomain-like"/>
    <property type="match status" value="1"/>
</dbReference>
<evidence type="ECO:0000256" key="2">
    <source>
        <dbReference type="PROSITE-ProRule" id="PRU00035"/>
    </source>
</evidence>
<evidence type="ECO:0000259" key="3">
    <source>
        <dbReference type="PROSITE" id="PS50014"/>
    </source>
</evidence>
<accession>A0A0L0FB06</accession>
<dbReference type="AlphaFoldDB" id="A0A0L0FB06"/>
<dbReference type="InterPro" id="IPR001487">
    <property type="entry name" value="Bromodomain"/>
</dbReference>
<dbReference type="Pfam" id="PF00439">
    <property type="entry name" value="Bromodomain"/>
    <property type="match status" value="1"/>
</dbReference>
<dbReference type="OrthoDB" id="784962at2759"/>
<protein>
    <recommendedName>
        <fullName evidence="3">Bromo domain-containing protein</fullName>
    </recommendedName>
</protein>
<proteinExistence type="predicted"/>
<evidence type="ECO:0000313" key="5">
    <source>
        <dbReference type="Proteomes" id="UP000054560"/>
    </source>
</evidence>
<feature type="domain" description="Bromo" evidence="3">
    <location>
        <begin position="51"/>
        <end position="100"/>
    </location>
</feature>
<keyword evidence="5" id="KW-1185">Reference proteome</keyword>
<feature type="non-terminal residue" evidence="4">
    <location>
        <position position="1"/>
    </location>
</feature>
<evidence type="ECO:0000256" key="1">
    <source>
        <dbReference type="ARBA" id="ARBA00023117"/>
    </source>
</evidence>